<dbReference type="EMBL" id="NCKV01003085">
    <property type="protein sequence ID" value="RWS26082.1"/>
    <property type="molecule type" value="Genomic_DNA"/>
</dbReference>
<feature type="domain" description="EF-hand" evidence="4">
    <location>
        <begin position="166"/>
        <end position="196"/>
    </location>
</feature>
<feature type="region of interest" description="Disordered" evidence="3">
    <location>
        <begin position="1"/>
        <end position="50"/>
    </location>
</feature>
<keyword evidence="1" id="KW-0677">Repeat</keyword>
<dbReference type="InterPro" id="IPR018247">
    <property type="entry name" value="EF_Hand_1_Ca_BS"/>
</dbReference>
<evidence type="ECO:0000256" key="1">
    <source>
        <dbReference type="ARBA" id="ARBA00022737"/>
    </source>
</evidence>
<accession>A0A443SF06</accession>
<name>A0A443SF06_9ACAR</name>
<dbReference type="CDD" id="cd00051">
    <property type="entry name" value="EFh"/>
    <property type="match status" value="2"/>
</dbReference>
<dbReference type="GO" id="GO:0005509">
    <property type="term" value="F:calcium ion binding"/>
    <property type="evidence" value="ECO:0007669"/>
    <property type="project" value="InterPro"/>
</dbReference>
<dbReference type="InterPro" id="IPR050230">
    <property type="entry name" value="CALM/Myosin/TropC-like"/>
</dbReference>
<dbReference type="PANTHER" id="PTHR23048:SF0">
    <property type="entry name" value="CALMODULIN LIKE 3"/>
    <property type="match status" value="1"/>
</dbReference>
<evidence type="ECO:0000313" key="6">
    <source>
        <dbReference type="Proteomes" id="UP000288716"/>
    </source>
</evidence>
<dbReference type="AlphaFoldDB" id="A0A443SF06"/>
<evidence type="ECO:0000313" key="5">
    <source>
        <dbReference type="EMBL" id="RWS26082.1"/>
    </source>
</evidence>
<dbReference type="Proteomes" id="UP000288716">
    <property type="component" value="Unassembled WGS sequence"/>
</dbReference>
<feature type="domain" description="EF-hand" evidence="4">
    <location>
        <begin position="130"/>
        <end position="165"/>
    </location>
</feature>
<reference evidence="5 6" key="1">
    <citation type="journal article" date="2018" name="Gigascience">
        <title>Genomes of trombidid mites reveal novel predicted allergens and laterally-transferred genes associated with secondary metabolism.</title>
        <authorList>
            <person name="Dong X."/>
            <person name="Chaisiri K."/>
            <person name="Xia D."/>
            <person name="Armstrong S.D."/>
            <person name="Fang Y."/>
            <person name="Donnelly M.J."/>
            <person name="Kadowaki T."/>
            <person name="McGarry J.W."/>
            <person name="Darby A.C."/>
            <person name="Makepeace B.L."/>
        </authorList>
    </citation>
    <scope>NUCLEOTIDE SEQUENCE [LARGE SCALE GENOMIC DNA]</scope>
    <source>
        <strain evidence="5">UoL-UT</strain>
    </source>
</reference>
<dbReference type="VEuPathDB" id="VectorBase:LDEU005957"/>
<feature type="domain" description="EF-hand" evidence="4">
    <location>
        <begin position="54"/>
        <end position="89"/>
    </location>
</feature>
<comment type="caution">
    <text evidence="5">The sequence shown here is derived from an EMBL/GenBank/DDBJ whole genome shotgun (WGS) entry which is preliminary data.</text>
</comment>
<dbReference type="InterPro" id="IPR011992">
    <property type="entry name" value="EF-hand-dom_pair"/>
</dbReference>
<dbReference type="FunFam" id="1.10.238.10:FF:000001">
    <property type="entry name" value="Calmodulin 1"/>
    <property type="match status" value="1"/>
</dbReference>
<evidence type="ECO:0000256" key="2">
    <source>
        <dbReference type="ARBA" id="ARBA00022837"/>
    </source>
</evidence>
<feature type="compositionally biased region" description="Low complexity" evidence="3">
    <location>
        <begin position="9"/>
        <end position="38"/>
    </location>
</feature>
<evidence type="ECO:0000259" key="4">
    <source>
        <dbReference type="PROSITE" id="PS50222"/>
    </source>
</evidence>
<dbReference type="SUPFAM" id="SSF47473">
    <property type="entry name" value="EF-hand"/>
    <property type="match status" value="1"/>
</dbReference>
<protein>
    <recommendedName>
        <fullName evidence="4">EF-hand domain-containing protein</fullName>
    </recommendedName>
</protein>
<sequence>MFLGNKPATPTSRPRTKSPSPSPSPSSKSTKSSKQQQQQKKKEPEKPVNNVTAMNSQQLKMAFSMLDANNDGKINTDELKTMLRELGIPANDEIVNQMMNDATKNGDGLIDEQQFLCWMSKVVSNQKEDDVEGDLRAAFSVFDKDGNGYITRDELRAALKMMGETLSESDIDFLLKETDSDKDGRINYQEFIRVLL</sequence>
<dbReference type="SMART" id="SM00054">
    <property type="entry name" value="EFh"/>
    <property type="match status" value="4"/>
</dbReference>
<evidence type="ECO:0000256" key="3">
    <source>
        <dbReference type="SAM" id="MobiDB-lite"/>
    </source>
</evidence>
<feature type="domain" description="EF-hand" evidence="4">
    <location>
        <begin position="90"/>
        <end position="125"/>
    </location>
</feature>
<dbReference type="STRING" id="299467.A0A443SF06"/>
<gene>
    <name evidence="5" type="ORF">B4U80_08294</name>
</gene>
<keyword evidence="2" id="KW-0106">Calcium</keyword>
<dbReference type="Pfam" id="PF13499">
    <property type="entry name" value="EF-hand_7"/>
    <property type="match status" value="2"/>
</dbReference>
<keyword evidence="6" id="KW-1185">Reference proteome</keyword>
<proteinExistence type="predicted"/>
<dbReference type="PROSITE" id="PS50222">
    <property type="entry name" value="EF_HAND_2"/>
    <property type="match status" value="4"/>
</dbReference>
<dbReference type="Gene3D" id="1.10.238.10">
    <property type="entry name" value="EF-hand"/>
    <property type="match status" value="2"/>
</dbReference>
<dbReference type="InterPro" id="IPR002048">
    <property type="entry name" value="EF_hand_dom"/>
</dbReference>
<dbReference type="OrthoDB" id="26525at2759"/>
<dbReference type="GO" id="GO:0016460">
    <property type="term" value="C:myosin II complex"/>
    <property type="evidence" value="ECO:0007669"/>
    <property type="project" value="TreeGrafter"/>
</dbReference>
<organism evidence="5 6">
    <name type="scientific">Leptotrombidium deliense</name>
    <dbReference type="NCBI Taxonomy" id="299467"/>
    <lineage>
        <taxon>Eukaryota</taxon>
        <taxon>Metazoa</taxon>
        <taxon>Ecdysozoa</taxon>
        <taxon>Arthropoda</taxon>
        <taxon>Chelicerata</taxon>
        <taxon>Arachnida</taxon>
        <taxon>Acari</taxon>
        <taxon>Acariformes</taxon>
        <taxon>Trombidiformes</taxon>
        <taxon>Prostigmata</taxon>
        <taxon>Anystina</taxon>
        <taxon>Parasitengona</taxon>
        <taxon>Trombiculoidea</taxon>
        <taxon>Trombiculidae</taxon>
        <taxon>Leptotrombidium</taxon>
    </lineage>
</organism>
<dbReference type="PROSITE" id="PS00018">
    <property type="entry name" value="EF_HAND_1"/>
    <property type="match status" value="3"/>
</dbReference>
<dbReference type="PANTHER" id="PTHR23048">
    <property type="entry name" value="MYOSIN LIGHT CHAIN 1, 3"/>
    <property type="match status" value="1"/>
</dbReference>